<reference evidence="3 4" key="1">
    <citation type="submission" date="2020-08" db="EMBL/GenBank/DDBJ databases">
        <title>Genomic Encyclopedia of Type Strains, Phase III (KMG-III): the genomes of soil and plant-associated and newly described type strains.</title>
        <authorList>
            <person name="Whitman W."/>
        </authorList>
    </citation>
    <scope>NUCLEOTIDE SEQUENCE [LARGE SCALE GENOMIC DNA]</scope>
    <source>
        <strain evidence="3 4">CECT 8654</strain>
    </source>
</reference>
<evidence type="ECO:0000256" key="2">
    <source>
        <dbReference type="SAM" id="SignalP"/>
    </source>
</evidence>
<feature type="compositionally biased region" description="Acidic residues" evidence="1">
    <location>
        <begin position="573"/>
        <end position="590"/>
    </location>
</feature>
<feature type="chain" id="PRO_5030880666" description="Membrane dipeptidase (Peptidase family M19)" evidence="2">
    <location>
        <begin position="21"/>
        <end position="855"/>
    </location>
</feature>
<protein>
    <recommendedName>
        <fullName evidence="5">Membrane dipeptidase (Peptidase family M19)</fullName>
    </recommendedName>
</protein>
<dbReference type="RefSeq" id="WP_183408825.1">
    <property type="nucleotide sequence ID" value="NZ_JACHWY010000001.1"/>
</dbReference>
<evidence type="ECO:0000313" key="3">
    <source>
        <dbReference type="EMBL" id="MBB3046121.1"/>
    </source>
</evidence>
<dbReference type="SUPFAM" id="SSF51556">
    <property type="entry name" value="Metallo-dependent hydrolases"/>
    <property type="match status" value="1"/>
</dbReference>
<feature type="region of interest" description="Disordered" evidence="1">
    <location>
        <begin position="185"/>
        <end position="207"/>
    </location>
</feature>
<proteinExistence type="predicted"/>
<dbReference type="EMBL" id="JACHWY010000001">
    <property type="protein sequence ID" value="MBB3046121.1"/>
    <property type="molecule type" value="Genomic_DNA"/>
</dbReference>
<accession>A0A7W4W284</accession>
<organism evidence="3 4">
    <name type="scientific">Litorivivens lipolytica</name>
    <dbReference type="NCBI Taxonomy" id="1524264"/>
    <lineage>
        <taxon>Bacteria</taxon>
        <taxon>Pseudomonadati</taxon>
        <taxon>Pseudomonadota</taxon>
        <taxon>Gammaproteobacteria</taxon>
        <taxon>Litorivivens</taxon>
    </lineage>
</organism>
<dbReference type="InterPro" id="IPR032466">
    <property type="entry name" value="Metal_Hydrolase"/>
</dbReference>
<dbReference type="PROSITE" id="PS51257">
    <property type="entry name" value="PROKAR_LIPOPROTEIN"/>
    <property type="match status" value="1"/>
</dbReference>
<evidence type="ECO:0000256" key="1">
    <source>
        <dbReference type="SAM" id="MobiDB-lite"/>
    </source>
</evidence>
<comment type="caution">
    <text evidence="3">The sequence shown here is derived from an EMBL/GenBank/DDBJ whole genome shotgun (WGS) entry which is preliminary data.</text>
</comment>
<name>A0A7W4W284_9GAMM</name>
<evidence type="ECO:0000313" key="4">
    <source>
        <dbReference type="Proteomes" id="UP000537130"/>
    </source>
</evidence>
<dbReference type="AlphaFoldDB" id="A0A7W4W284"/>
<keyword evidence="2" id="KW-0732">Signal</keyword>
<keyword evidence="4" id="KW-1185">Reference proteome</keyword>
<gene>
    <name evidence="3" type="ORF">FHR99_000357</name>
</gene>
<dbReference type="Proteomes" id="UP000537130">
    <property type="component" value="Unassembled WGS sequence"/>
</dbReference>
<evidence type="ECO:0008006" key="5">
    <source>
        <dbReference type="Google" id="ProtNLM"/>
    </source>
</evidence>
<feature type="signal peptide" evidence="2">
    <location>
        <begin position="1"/>
        <end position="20"/>
    </location>
</feature>
<feature type="region of interest" description="Disordered" evidence="1">
    <location>
        <begin position="573"/>
        <end position="596"/>
    </location>
</feature>
<sequence>MQFRFPLLAAAVASSLFLSACNDSSSSSPAPVATPVDVPADKRLTVFSPANRCVTLRSTNAGFLGEIDEGYAASPVLPAEVEPYTFYFKPTGTFRPESEKQAASADYLLLSGYEREAVRLMAEKMATNPSMGIKTLLGISDPNREFLDPDGNFVGEPSAVIAGVGDLSEFFTNAGRIINEDRAGDENADRIGDNSSQVGDGLRAGGDALADGQDDLADAVSSPTLGKVEKASDLAVWELEKVDPDGKHFTLRSQVTGQYLVVDDNGVPALASEADTGNLFELELVENCQAYPEAELNAERVNPGQGPRIYWDGSGRKDVYGWVDDHAHITAYEFIGGRINYGSTHHKFGVDHALHDCEENHGPMGSTGTVEMATSDAFEGHQTRGWPDYSDWPRHDSLQHHQTYYRWMERAFLGGQKILVNLITHNEILCQIVPQKKNDCDGMANVRLQATRTYELQDYIDMQSGGPGKGWFRVVTSPAEARKVIDDGKMAVVLGIELSKVLNCGEFLDQAECTRAQIQKRLDEVYKLGIRLIFPVHKFDNAFGGHLPHSGFALGPILSAGNQAETGHPLEVEECDHDSESDDSGLEENPNDPRKNPVGIYEYLLHNFEYLANQLPPSGQEPDPRTGTGHLCNIRGLTPLGLFLLDELVKRNMLIDLDHISRRAAVQALDHLEKIKNDQGEVYPVISSHDWTNSEYLLNRMADNKGFIGRFARGGRDQWLSRLRGMAARYDNVEFMGGGIASDVNGIAQLPAPPTEGAAVTDGKIDYDNGFLSYDGRIRFIRQVTGDRVFDLYDGRGVAHYGLYPDYIADAEAFGQCAEGEDCKDTSKALDIFFRSAEAYLRMWETVESFKAKEE</sequence>
<dbReference type="Gene3D" id="3.20.20.140">
    <property type="entry name" value="Metal-dependent hydrolases"/>
    <property type="match status" value="1"/>
</dbReference>